<sequence>MDEIRTTILKTLPPAGIVSRKRPSQEYRGVFELDWDPLSFIMEQQSAERSHEAIKKAITLTGTASDGQAMTTAAYLSQAWPATGGLVMQLVADVIKHPGHYSTASFPDASEASAKLQDSKFIITVSGTGESLAEIAQQFAWLGSALRSSPFEYGVASCTPFVQSARLRNRNLWSVSSIPEIFCKIEFRMQRHANGESFSGQCWHNMFRNPIFVSGFPVLTKREYGLGLEMPLNIMAGLTGSDTAIEFDGKIFIKGFSAMLVAVRMMEGLLVWHYFFNKDGHRISYLDQSLRVADKVSLLQLETSRHIVGWCLDCMYNAGAEDALYDTVGTSLPRPHAGCMLDKVSLSGGKIITGGLSFSIFTRDTPPHIVRIGYIPKLKWISTKYVVLWDERDKRGWLVNGTSALLHLVRASLHHYSKDDFSPSFLFDFDKMKNASGRKPNSAIEVLIHNGNKELEIYPGKSERSEEEEIALGKEGSQSSKTHKKKRGYYLFEDLVEQQFTTLEQIIEYQSHASGENGVNLKVRVRKHLEGWDFVELATDYDPRPRVATLEAIGWGWVDFIRSIGAITLFGRGFGELIRPVEFDRMCPGWKSLPTQKYYLAASVQLQYFLGDLQSAAATLSIATRLLYTLGAHTVPINKGSVSSLLLYGKSESKCHLRDLFGYGIHLTNIYA</sequence>
<proteinExistence type="predicted"/>
<evidence type="ECO:0000313" key="1">
    <source>
        <dbReference type="EMBL" id="KAJ5552462.1"/>
    </source>
</evidence>
<organism evidence="1 2">
    <name type="scientific">Penicillium frequentans</name>
    <dbReference type="NCBI Taxonomy" id="3151616"/>
    <lineage>
        <taxon>Eukaryota</taxon>
        <taxon>Fungi</taxon>
        <taxon>Dikarya</taxon>
        <taxon>Ascomycota</taxon>
        <taxon>Pezizomycotina</taxon>
        <taxon>Eurotiomycetes</taxon>
        <taxon>Eurotiomycetidae</taxon>
        <taxon>Eurotiales</taxon>
        <taxon>Aspergillaceae</taxon>
        <taxon>Penicillium</taxon>
    </lineage>
</organism>
<dbReference type="AlphaFoldDB" id="A0AAD6GHF6"/>
<accession>A0AAD6GHF6</accession>
<dbReference type="Proteomes" id="UP001220324">
    <property type="component" value="Unassembled WGS sequence"/>
</dbReference>
<reference evidence="1 2" key="1">
    <citation type="journal article" date="2023" name="IMA Fungus">
        <title>Comparative genomic study of the Penicillium genus elucidates a diverse pangenome and 15 lateral gene transfer events.</title>
        <authorList>
            <person name="Petersen C."/>
            <person name="Sorensen T."/>
            <person name="Nielsen M.R."/>
            <person name="Sondergaard T.E."/>
            <person name="Sorensen J.L."/>
            <person name="Fitzpatrick D.A."/>
            <person name="Frisvad J.C."/>
            <person name="Nielsen K.L."/>
        </authorList>
    </citation>
    <scope>NUCLEOTIDE SEQUENCE [LARGE SCALE GENOMIC DNA]</scope>
    <source>
        <strain evidence="1 2">IBT 35679</strain>
    </source>
</reference>
<comment type="caution">
    <text evidence="1">The sequence shown here is derived from an EMBL/GenBank/DDBJ whole genome shotgun (WGS) entry which is preliminary data.</text>
</comment>
<evidence type="ECO:0000313" key="2">
    <source>
        <dbReference type="Proteomes" id="UP001220324"/>
    </source>
</evidence>
<dbReference type="EMBL" id="JAQIZZ010000002">
    <property type="protein sequence ID" value="KAJ5552462.1"/>
    <property type="molecule type" value="Genomic_DNA"/>
</dbReference>
<gene>
    <name evidence="1" type="ORF">N7494_001840</name>
</gene>
<name>A0AAD6GHF6_9EURO</name>
<keyword evidence="2" id="KW-1185">Reference proteome</keyword>
<protein>
    <submittedName>
        <fullName evidence="1">Uncharacterized protein</fullName>
    </submittedName>
</protein>